<dbReference type="Gene3D" id="1.25.40.20">
    <property type="entry name" value="Ankyrin repeat-containing domain"/>
    <property type="match status" value="7"/>
</dbReference>
<dbReference type="VEuPathDB" id="GiardiaDB:GMRT_10583"/>
<dbReference type="SMART" id="SM00248">
    <property type="entry name" value="ANK"/>
    <property type="match status" value="23"/>
</dbReference>
<dbReference type="InterPro" id="IPR002110">
    <property type="entry name" value="Ankyrin_rpt"/>
</dbReference>
<keyword evidence="4" id="KW-1185">Reference proteome</keyword>
<comment type="caution">
    <text evidence="3">The sequence shown here is derived from an EMBL/GenBank/DDBJ whole genome shotgun (WGS) entry which is preliminary data.</text>
</comment>
<dbReference type="GO" id="GO:0004672">
    <property type="term" value="F:protein kinase activity"/>
    <property type="evidence" value="ECO:0007669"/>
    <property type="project" value="InterPro"/>
</dbReference>
<dbReference type="EMBL" id="VDLU01000004">
    <property type="protein sequence ID" value="TNJ26838.1"/>
    <property type="molecule type" value="Genomic_DNA"/>
</dbReference>
<dbReference type="AlphaFoldDB" id="A0A4Z1ST58"/>
<dbReference type="SMART" id="SM00220">
    <property type="entry name" value="S_TKc"/>
    <property type="match status" value="1"/>
</dbReference>
<feature type="repeat" description="ANK" evidence="1">
    <location>
        <begin position="651"/>
        <end position="683"/>
    </location>
</feature>
<keyword evidence="3" id="KW-0808">Transferase</keyword>
<dbReference type="PROSITE" id="PS50088">
    <property type="entry name" value="ANK_REPEAT"/>
    <property type="match status" value="5"/>
</dbReference>
<dbReference type="Gene3D" id="3.30.200.20">
    <property type="entry name" value="Phosphorylase Kinase, domain 1"/>
    <property type="match status" value="1"/>
</dbReference>
<dbReference type="SUPFAM" id="SSF48403">
    <property type="entry name" value="Ankyrin repeat"/>
    <property type="match status" value="3"/>
</dbReference>
<feature type="repeat" description="ANK" evidence="1">
    <location>
        <begin position="748"/>
        <end position="780"/>
    </location>
</feature>
<organism evidence="3 4">
    <name type="scientific">Giardia muris</name>
    <dbReference type="NCBI Taxonomy" id="5742"/>
    <lineage>
        <taxon>Eukaryota</taxon>
        <taxon>Metamonada</taxon>
        <taxon>Diplomonadida</taxon>
        <taxon>Hexamitidae</taxon>
        <taxon>Giardiinae</taxon>
        <taxon>Giardia</taxon>
    </lineage>
</organism>
<dbReference type="InterPro" id="IPR000719">
    <property type="entry name" value="Prot_kinase_dom"/>
</dbReference>
<protein>
    <submittedName>
        <fullName evidence="3">Kinase, NEK</fullName>
    </submittedName>
</protein>
<gene>
    <name evidence="3" type="ORF">GMRT_10583</name>
</gene>
<feature type="domain" description="Protein kinase" evidence="2">
    <location>
        <begin position="3"/>
        <end position="256"/>
    </location>
</feature>
<feature type="repeat" description="ANK" evidence="1">
    <location>
        <begin position="389"/>
        <end position="421"/>
    </location>
</feature>
<dbReference type="PROSITE" id="PS50297">
    <property type="entry name" value="ANK_REP_REGION"/>
    <property type="match status" value="3"/>
</dbReference>
<dbReference type="Gene3D" id="1.10.510.10">
    <property type="entry name" value="Transferase(Phosphotransferase) domain 1"/>
    <property type="match status" value="1"/>
</dbReference>
<dbReference type="GO" id="GO:0005524">
    <property type="term" value="F:ATP binding"/>
    <property type="evidence" value="ECO:0007669"/>
    <property type="project" value="InterPro"/>
</dbReference>
<evidence type="ECO:0000256" key="1">
    <source>
        <dbReference type="PROSITE-ProRule" id="PRU00023"/>
    </source>
</evidence>
<dbReference type="Proteomes" id="UP000315496">
    <property type="component" value="Chromosome 4"/>
</dbReference>
<dbReference type="OrthoDB" id="426293at2759"/>
<dbReference type="Pfam" id="PF12796">
    <property type="entry name" value="Ank_2"/>
    <property type="match status" value="7"/>
</dbReference>
<dbReference type="InterPro" id="IPR011009">
    <property type="entry name" value="Kinase-like_dom_sf"/>
</dbReference>
<dbReference type="PANTHER" id="PTHR24120">
    <property type="entry name" value="GH07239P"/>
    <property type="match status" value="1"/>
</dbReference>
<reference evidence="3 4" key="1">
    <citation type="submission" date="2019-05" db="EMBL/GenBank/DDBJ databases">
        <title>The compact genome of Giardia muris reveals important steps in the evolution of intestinal protozoan parasites.</title>
        <authorList>
            <person name="Xu F."/>
            <person name="Jimenez-Gonzalez A."/>
            <person name="Einarsson E."/>
            <person name="Astvaldsson A."/>
            <person name="Peirasmaki D."/>
            <person name="Eckmann L."/>
            <person name="Andersson J.O."/>
            <person name="Svard S.G."/>
            <person name="Jerlstrom-Hultqvist J."/>
        </authorList>
    </citation>
    <scope>NUCLEOTIDE SEQUENCE [LARGE SCALE GENOMIC DNA]</scope>
    <source>
        <strain evidence="3 4">Roberts-Thomson</strain>
    </source>
</reference>
<feature type="repeat" description="ANK" evidence="1">
    <location>
        <begin position="940"/>
        <end position="962"/>
    </location>
</feature>
<dbReference type="InterPro" id="IPR036770">
    <property type="entry name" value="Ankyrin_rpt-contain_sf"/>
</dbReference>
<keyword evidence="3" id="KW-0418">Kinase</keyword>
<dbReference type="SUPFAM" id="SSF56112">
    <property type="entry name" value="Protein kinase-like (PK-like)"/>
    <property type="match status" value="1"/>
</dbReference>
<evidence type="ECO:0000313" key="3">
    <source>
        <dbReference type="EMBL" id="TNJ26838.1"/>
    </source>
</evidence>
<dbReference type="CDD" id="cd00180">
    <property type="entry name" value="PKc"/>
    <property type="match status" value="1"/>
</dbReference>
<keyword evidence="1" id="KW-0040">ANK repeat</keyword>
<feature type="repeat" description="ANK" evidence="1">
    <location>
        <begin position="909"/>
        <end position="929"/>
    </location>
</feature>
<proteinExistence type="predicted"/>
<sequence>MFYQEYDKVILPGLPSIWQATPMTRKADGRVFACLPIPMQGMTPERQQALEREANVLTRVKHPNVASYKAVFREADTLYALIDFLGVGTVAEYVERQREKNEHLPEKVLWCIAAQLVDCAAYLHSMFKANAEGVHRVYHMHVCPENVVIDPRGMVYLIDFQGIRILRDEKHRERLSSKPHVAPELRDPTVQPTDKADIWGIGATILHLATHETIDSYDPRTLDDFSSEFRTFLGVLCAQNPTERPSASDLLQYPQIVASMKRVAKVRDAAQKAENDPYQREAFIEVKEKTALMRAIEANDCVTVIKRLNYEGKVRVEGSGETALQLALGAGALHIAKLLTPLEGLKTAVTPQMSMRTLRKTELMHAAEAGDIVAVWHLYSAQAGISDVSGRTALMYAAETGHVAVVRMLLAREARAQLRRTGATALMLSIANNHGLVARLLVEKESALQDANGETALMYALRTGDSSLIQVLAVKEARIANLAGDTALHLAVKMLADPTAYAVDTKVLLEAVQALGPREARMFNREGMTALMLAAKYDLVEVVKVLHDYEAQLRTPQGRTALMFASESGATNSIPLLIDREACLVSFDGTCAFKLAALTGHGAVCKLLYTAEGPLLDTTFGLSFISLAATINNASYVHKYKEHFVRKRDHEGITALMYAAACNSLATIRLLLDDEAGLTRNDGATALSMSLRAGSYEAAEVLTPYEATAPDTTHVSGRKTDLMRAAEADDIITVWCLVGKQAKETDMTGRTALMHASAAGHLDSVRILAPHEAGIQVRAKNKYHCMNALMFALEAGQKDVVSFLSMLEAEREQVDASGNTVLMRAVRLHAEYALLKLGHALAGRRNALGLSALDIAATDGYLPGIHALQAHEGGLTDDTGTTALMRATQSGHLTIVELLRKEAGAARKDGTTALMLAASRGDAEAVKLLQFKESGRARSDGITALMLAAESGYADVVALLLNESKAKSDKGWTALMMAAQGGHTECVALLHDREAGAADPLGWTALIWAASRGHLAAVNLLKETEAGGRRTSGGTALMAAAEKGHLNVCKALFELEVGLVDNDGRTATMQAATAGHASIVSLLAASEKGFRDTLQQTALILAVQADQVETARILLPLENDLYDLYRKPASSYAKSPEMQALFANV</sequence>
<name>A0A4Z1ST58_GIAMU</name>
<evidence type="ECO:0000313" key="4">
    <source>
        <dbReference type="Proteomes" id="UP000315496"/>
    </source>
</evidence>
<evidence type="ECO:0000259" key="2">
    <source>
        <dbReference type="PROSITE" id="PS50011"/>
    </source>
</evidence>
<dbReference type="Pfam" id="PF00069">
    <property type="entry name" value="Pkinase"/>
    <property type="match status" value="1"/>
</dbReference>
<accession>A0A4Z1ST58</accession>
<dbReference type="PROSITE" id="PS50011">
    <property type="entry name" value="PROTEIN_KINASE_DOM"/>
    <property type="match status" value="1"/>
</dbReference>
<dbReference type="PANTHER" id="PTHR24120:SF4">
    <property type="entry name" value="GH07239P"/>
    <property type="match status" value="1"/>
</dbReference>